<protein>
    <submittedName>
        <fullName evidence="1">Uncharacterized protein</fullName>
    </submittedName>
</protein>
<reference evidence="1 2" key="1">
    <citation type="submission" date="2011-12" db="EMBL/GenBank/DDBJ databases">
        <authorList>
            <person name="Brinkac L."/>
            <person name="Radune D."/>
            <person name="Sanka R."/>
            <person name="Selengut J."/>
            <person name="DebRoy C."/>
            <person name="Feng P."/>
            <person name="Fratamico P.M."/>
            <person name="Kapur V."/>
            <person name="Kariyawasam S."/>
            <person name="Losada L."/>
            <person name="Nierman W.C."/>
            <person name="Nelson K."/>
        </authorList>
    </citation>
    <scope>NUCLEOTIDE SEQUENCE [LARGE SCALE GENOMIC DNA]</scope>
    <source>
        <strain evidence="1 2">97.0246</strain>
    </source>
</reference>
<proteinExistence type="predicted"/>
<dbReference type="AlphaFoldDB" id="A0A8E0FTJ3"/>
<accession>A0A8E0FTJ3</accession>
<dbReference type="EMBL" id="AEZJ02000006">
    <property type="protein sequence ID" value="EIG95452.1"/>
    <property type="molecule type" value="Genomic_DNA"/>
</dbReference>
<name>A0A8E0FTJ3_ECOLX</name>
<organism evidence="1 2">
    <name type="scientific">Escherichia coli 97.0246</name>
    <dbReference type="NCBI Taxonomy" id="869670"/>
    <lineage>
        <taxon>Bacteria</taxon>
        <taxon>Pseudomonadati</taxon>
        <taxon>Pseudomonadota</taxon>
        <taxon>Gammaproteobacteria</taxon>
        <taxon>Enterobacterales</taxon>
        <taxon>Enterobacteriaceae</taxon>
        <taxon>Escherichia</taxon>
    </lineage>
</organism>
<sequence length="73" mass="8535">MAGLLQVLLLFWGGTGVVNIYDARDSHDGPVHQCMRRDIVRVFFRGSGIRMQKIPLLDWFYAINQYDNLLIFY</sequence>
<evidence type="ECO:0000313" key="1">
    <source>
        <dbReference type="EMBL" id="EIG95452.1"/>
    </source>
</evidence>
<dbReference type="Proteomes" id="UP000004454">
    <property type="component" value="Unassembled WGS sequence"/>
</dbReference>
<gene>
    <name evidence="1" type="ORF">EC970246_B0092</name>
</gene>
<comment type="caution">
    <text evidence="1">The sequence shown here is derived from an EMBL/GenBank/DDBJ whole genome shotgun (WGS) entry which is preliminary data.</text>
</comment>
<evidence type="ECO:0000313" key="2">
    <source>
        <dbReference type="Proteomes" id="UP000004454"/>
    </source>
</evidence>